<dbReference type="AlphaFoldDB" id="A0A928Y6S3"/>
<feature type="domain" description="Peptidase C39-like" evidence="1">
    <location>
        <begin position="67"/>
        <end position="230"/>
    </location>
</feature>
<organism evidence="2 3">
    <name type="scientific">candidate division WWE3 bacterium</name>
    <dbReference type="NCBI Taxonomy" id="2053526"/>
    <lineage>
        <taxon>Bacteria</taxon>
        <taxon>Katanobacteria</taxon>
    </lineage>
</organism>
<proteinExistence type="predicted"/>
<evidence type="ECO:0000313" key="3">
    <source>
        <dbReference type="Proteomes" id="UP000710385"/>
    </source>
</evidence>
<accession>A0A928Y6S3</accession>
<dbReference type="Proteomes" id="UP000710385">
    <property type="component" value="Unassembled WGS sequence"/>
</dbReference>
<evidence type="ECO:0000259" key="1">
    <source>
        <dbReference type="Pfam" id="PF13529"/>
    </source>
</evidence>
<dbReference type="Gene3D" id="3.90.70.10">
    <property type="entry name" value="Cysteine proteinases"/>
    <property type="match status" value="1"/>
</dbReference>
<sequence length="264" mass="29245">MRHPRIRKGKPQFPKLLGGLVAFLLTLAAYLPSSPLRLTAIAASGALQRQIGSMGWQPNARAFLFHVPFHRQEHALSCEAASLRSALLGIGVDVSESELLSKLPADPTPKTGTAWSGYGWGDPQRGFVGDVDGRMPSTGYGVFDQPLKFVADMYASSSLIRVHDTRAIDAALRERHPIIAWYVLGNRPSVMQWTTPEGKFIRAPLYEHTVVVVGYRGTADAIEGVYIIDPITSLRYEPWTDFVWRTSFFDHRGLEIAPGTKNKE</sequence>
<gene>
    <name evidence="2" type="ORF">HS096_03450</name>
</gene>
<dbReference type="InterPro" id="IPR039564">
    <property type="entry name" value="Peptidase_C39-like"/>
</dbReference>
<dbReference type="EMBL" id="JABTTY010000001">
    <property type="protein sequence ID" value="MBE7525414.1"/>
    <property type="molecule type" value="Genomic_DNA"/>
</dbReference>
<name>A0A928Y6S3_UNCKA</name>
<reference evidence="2" key="1">
    <citation type="submission" date="2020-05" db="EMBL/GenBank/DDBJ databases">
        <title>High-Quality Genomes of Partial-Nitritation/Anammox System by Hierarchical Clustering Based Hybrid Assembly.</title>
        <authorList>
            <person name="Liu L."/>
            <person name="Wang Y."/>
            <person name="Che Y."/>
            <person name="Chen Y."/>
            <person name="Xia Y."/>
            <person name="Luo R."/>
            <person name="Cheng S.H."/>
            <person name="Zheng C."/>
            <person name="Zhang T."/>
        </authorList>
    </citation>
    <scope>NUCLEOTIDE SEQUENCE</scope>
    <source>
        <strain evidence="2">H1_PAT1</strain>
    </source>
</reference>
<comment type="caution">
    <text evidence="2">The sequence shown here is derived from an EMBL/GenBank/DDBJ whole genome shotgun (WGS) entry which is preliminary data.</text>
</comment>
<dbReference type="Pfam" id="PF13529">
    <property type="entry name" value="Peptidase_C39_2"/>
    <property type="match status" value="1"/>
</dbReference>
<dbReference type="PANTHER" id="PTHR37806">
    <property type="entry name" value="LMO0724 PROTEIN"/>
    <property type="match status" value="1"/>
</dbReference>
<dbReference type="PANTHER" id="PTHR37806:SF1">
    <property type="entry name" value="PEPTIDASE C39-LIKE DOMAIN-CONTAINING PROTEIN"/>
    <property type="match status" value="1"/>
</dbReference>
<evidence type="ECO:0000313" key="2">
    <source>
        <dbReference type="EMBL" id="MBE7525414.1"/>
    </source>
</evidence>
<protein>
    <submittedName>
        <fullName evidence="2">C39 family peptidase</fullName>
    </submittedName>
</protein>